<proteinExistence type="predicted"/>
<name>A0A6J5VUQ8_PRUAR</name>
<evidence type="ECO:0000256" key="1">
    <source>
        <dbReference type="SAM" id="MobiDB-lite"/>
    </source>
</evidence>
<evidence type="ECO:0000313" key="5">
    <source>
        <dbReference type="Proteomes" id="UP000507245"/>
    </source>
</evidence>
<reference evidence="2 4" key="2">
    <citation type="submission" date="2020-05" db="EMBL/GenBank/DDBJ databases">
        <authorList>
            <person name="Campoy J."/>
            <person name="Schneeberger K."/>
            <person name="Spophaly S."/>
        </authorList>
    </citation>
    <scope>NUCLEOTIDE SEQUENCE [LARGE SCALE GENOMIC DNA]</scope>
    <source>
        <strain evidence="2">PruArmRojPasFocal</strain>
    </source>
</reference>
<keyword evidence="5" id="KW-1185">Reference proteome</keyword>
<evidence type="ECO:0000313" key="2">
    <source>
        <dbReference type="EMBL" id="CAB4291304.1"/>
    </source>
</evidence>
<dbReference type="AlphaFoldDB" id="A0A6J5VUQ8"/>
<accession>A0A6J5VUQ8</accession>
<dbReference type="EMBL" id="CAEKDK010000008">
    <property type="protein sequence ID" value="CAB4291304.1"/>
    <property type="molecule type" value="Genomic_DNA"/>
</dbReference>
<protein>
    <submittedName>
        <fullName evidence="2">Uncharacterized protein</fullName>
    </submittedName>
</protein>
<gene>
    <name evidence="2" type="ORF">CURHAP_LOCUS51572</name>
    <name evidence="3" type="ORF">ORAREDHAP_LOCUS50830</name>
</gene>
<dbReference type="Proteomes" id="UP000507245">
    <property type="component" value="Unassembled WGS sequence"/>
</dbReference>
<sequence length="60" mass="6278">MESSSSLIGPCDSARCPSRIDRSQSAARDTVHSSSLPPQQLRLVAELGCYGSEVGLEGKG</sequence>
<evidence type="ECO:0000313" key="4">
    <source>
        <dbReference type="Proteomes" id="UP000507222"/>
    </source>
</evidence>
<organism evidence="2 4">
    <name type="scientific">Prunus armeniaca</name>
    <name type="common">Apricot</name>
    <name type="synonym">Armeniaca vulgaris</name>
    <dbReference type="NCBI Taxonomy" id="36596"/>
    <lineage>
        <taxon>Eukaryota</taxon>
        <taxon>Viridiplantae</taxon>
        <taxon>Streptophyta</taxon>
        <taxon>Embryophyta</taxon>
        <taxon>Tracheophyta</taxon>
        <taxon>Spermatophyta</taxon>
        <taxon>Magnoliopsida</taxon>
        <taxon>eudicotyledons</taxon>
        <taxon>Gunneridae</taxon>
        <taxon>Pentapetalae</taxon>
        <taxon>rosids</taxon>
        <taxon>fabids</taxon>
        <taxon>Rosales</taxon>
        <taxon>Rosaceae</taxon>
        <taxon>Amygdaloideae</taxon>
        <taxon>Amygdaleae</taxon>
        <taxon>Prunus</taxon>
    </lineage>
</organism>
<reference evidence="5" key="1">
    <citation type="journal article" date="2020" name="Genome Biol.">
        <title>Gamete binning: chromosome-level and haplotype-resolved genome assembly enabled by high-throughput single-cell sequencing of gamete genomes.</title>
        <authorList>
            <person name="Campoy J.A."/>
            <person name="Sun H."/>
            <person name="Goel M."/>
            <person name="Jiao W.-B."/>
            <person name="Folz-Donahue K."/>
            <person name="Wang N."/>
            <person name="Rubio M."/>
            <person name="Liu C."/>
            <person name="Kukat C."/>
            <person name="Ruiz D."/>
            <person name="Huettel B."/>
            <person name="Schneeberger K."/>
        </authorList>
    </citation>
    <scope>NUCLEOTIDE SEQUENCE [LARGE SCALE GENOMIC DNA]</scope>
    <source>
        <strain evidence="5">cv. Rojo Pasion</strain>
    </source>
</reference>
<evidence type="ECO:0000313" key="3">
    <source>
        <dbReference type="EMBL" id="CAB4321623.1"/>
    </source>
</evidence>
<dbReference type="Proteomes" id="UP000507222">
    <property type="component" value="Unassembled WGS sequence"/>
</dbReference>
<feature type="region of interest" description="Disordered" evidence="1">
    <location>
        <begin position="1"/>
        <end position="37"/>
    </location>
</feature>
<feature type="compositionally biased region" description="Polar residues" evidence="1">
    <location>
        <begin position="23"/>
        <end position="37"/>
    </location>
</feature>
<dbReference type="EMBL" id="CAEKKB010000008">
    <property type="protein sequence ID" value="CAB4321623.1"/>
    <property type="molecule type" value="Genomic_DNA"/>
</dbReference>